<protein>
    <recommendedName>
        <fullName evidence="4">PD-(D/E)XK nuclease family transposase</fullName>
    </recommendedName>
</protein>
<proteinExistence type="predicted"/>
<name>A0A543G584_9FLAO</name>
<accession>A0A543G584</accession>
<feature type="coiled-coil region" evidence="1">
    <location>
        <begin position="276"/>
        <end position="349"/>
    </location>
</feature>
<dbReference type="Proteomes" id="UP000320773">
    <property type="component" value="Unassembled WGS sequence"/>
</dbReference>
<gene>
    <name evidence="2" type="ORF">BC670_2190</name>
</gene>
<dbReference type="EMBL" id="VFPJ01000001">
    <property type="protein sequence ID" value="TQM41246.1"/>
    <property type="molecule type" value="Genomic_DNA"/>
</dbReference>
<dbReference type="RefSeq" id="WP_141841354.1">
    <property type="nucleotide sequence ID" value="NZ_VFPJ01000001.1"/>
</dbReference>
<comment type="caution">
    <text evidence="2">The sequence shown here is derived from an EMBL/GenBank/DDBJ whole genome shotgun (WGS) entry which is preliminary data.</text>
</comment>
<reference evidence="2 3" key="1">
    <citation type="submission" date="2019-06" db="EMBL/GenBank/DDBJ databases">
        <title>Genomic Encyclopedia of Archaeal and Bacterial Type Strains, Phase II (KMG-II): from individual species to whole genera.</title>
        <authorList>
            <person name="Goeker M."/>
        </authorList>
    </citation>
    <scope>NUCLEOTIDE SEQUENCE [LARGE SCALE GENOMIC DNA]</scope>
    <source>
        <strain evidence="2 3">DSM 24789</strain>
    </source>
</reference>
<evidence type="ECO:0000256" key="1">
    <source>
        <dbReference type="SAM" id="Coils"/>
    </source>
</evidence>
<evidence type="ECO:0000313" key="3">
    <source>
        <dbReference type="Proteomes" id="UP000320773"/>
    </source>
</evidence>
<keyword evidence="1" id="KW-0175">Coiled coil</keyword>
<evidence type="ECO:0008006" key="4">
    <source>
        <dbReference type="Google" id="ProtNLM"/>
    </source>
</evidence>
<evidence type="ECO:0000313" key="2">
    <source>
        <dbReference type="EMBL" id="TQM41246.1"/>
    </source>
</evidence>
<sequence>MIIANPIYDVVFKRMMENERVAKFFIGTLLDQTIESIEVKQQEFTFMKHLDLDDPKVQEFVAKKINERLLINVMRLDFVATIKTDTGEYKKILIEIQKAKHQIDLMRFRNYLAEQYKREDKIIETAAPLPNTTIYVLGFNLSEITSPCIKVERQYKDLIEQKVINEKSDFVEKLTHDSYVVQVNRITNRFQTRLDKMLSVFEQNHFTDEKEIVKVFEHQIDSEDLKLTTSILHHAGTDPKDRKELEDEQEAWRTIDALTGNIRHKTDQLLQIISEKEQALLENEKIITEKEQALLENEKIISEKAQALLENEKIISEKEQALSEKEQALKDKDKENEALKQQIALLMNKKDK</sequence>
<dbReference type="AlphaFoldDB" id="A0A543G584"/>
<organism evidence="2 3">
    <name type="scientific">Flavobacterium branchiophilum</name>
    <dbReference type="NCBI Taxonomy" id="55197"/>
    <lineage>
        <taxon>Bacteria</taxon>
        <taxon>Pseudomonadati</taxon>
        <taxon>Bacteroidota</taxon>
        <taxon>Flavobacteriia</taxon>
        <taxon>Flavobacteriales</taxon>
        <taxon>Flavobacteriaceae</taxon>
        <taxon>Flavobacterium</taxon>
    </lineage>
</organism>